<dbReference type="Proteomes" id="UP001497457">
    <property type="component" value="Chromosome 7b"/>
</dbReference>
<evidence type="ECO:0008006" key="3">
    <source>
        <dbReference type="Google" id="ProtNLM"/>
    </source>
</evidence>
<name>A0ABC9FRD6_9POAL</name>
<evidence type="ECO:0000313" key="2">
    <source>
        <dbReference type="Proteomes" id="UP001497457"/>
    </source>
</evidence>
<dbReference type="PANTHER" id="PTHR33207">
    <property type="entry name" value="F-BOX DOMAIN CONTAINING PROTEIN-RELATED"/>
    <property type="match status" value="1"/>
</dbReference>
<accession>A0ABC9FRD6</accession>
<gene>
    <name evidence="1" type="ORF">URODEC1_LOCUS108140</name>
</gene>
<dbReference type="EMBL" id="OZ075117">
    <property type="protein sequence ID" value="CAL5080552.1"/>
    <property type="molecule type" value="Genomic_DNA"/>
</dbReference>
<dbReference type="AlphaFoldDB" id="A0ABC9FRD6"/>
<protein>
    <recommendedName>
        <fullName evidence="3">DUF1618 domain-containing protein</fullName>
    </recommendedName>
</protein>
<evidence type="ECO:0000313" key="1">
    <source>
        <dbReference type="EMBL" id="CAL5080552.1"/>
    </source>
</evidence>
<organism evidence="1 2">
    <name type="scientific">Urochloa decumbens</name>
    <dbReference type="NCBI Taxonomy" id="240449"/>
    <lineage>
        <taxon>Eukaryota</taxon>
        <taxon>Viridiplantae</taxon>
        <taxon>Streptophyta</taxon>
        <taxon>Embryophyta</taxon>
        <taxon>Tracheophyta</taxon>
        <taxon>Spermatophyta</taxon>
        <taxon>Magnoliopsida</taxon>
        <taxon>Liliopsida</taxon>
        <taxon>Poales</taxon>
        <taxon>Poaceae</taxon>
        <taxon>PACMAD clade</taxon>
        <taxon>Panicoideae</taxon>
        <taxon>Panicodae</taxon>
        <taxon>Paniceae</taxon>
        <taxon>Melinidinae</taxon>
        <taxon>Urochloa</taxon>
    </lineage>
</organism>
<proteinExistence type="predicted"/>
<sequence>MAIHRAAAAAAPLAFRHISRRRFLSTASSSSAACPSLLGYFHQPEPTKSLADAVSDSRSTGPYKPLPIRFQPLTPSSPRLSLGFLPSDASGFDLFDSHHGLVLLLQGNGGPFLPEFLVCDPVSRHHALFPSPPVGGREFVGAALLSRAGAGHRFEFDAVCLTLRGDRPRAWVASYRGGLWTWTPLPPSRDVAIDFDPMSLEERCVRAAGSLYWHVRGDDRALVLDPATMKFSLVRPPAALIWELAHYRFGEMPDDGRLCVAALAEQKLRLCVRGTGSADGWVLERETCLRKVFDSVPALPRDPLSREFIIFLGGLDAERTGRVFIRTFGYGCFSYHLDTGKLDRLTTDDGLEYGRFIFPYFSAPDGRSD</sequence>
<dbReference type="PROSITE" id="PS51257">
    <property type="entry name" value="PROKAR_LIPOPROTEIN"/>
    <property type="match status" value="1"/>
</dbReference>
<reference evidence="1" key="1">
    <citation type="submission" date="2024-10" db="EMBL/GenBank/DDBJ databases">
        <authorList>
            <person name="Ryan C."/>
        </authorList>
    </citation>
    <scope>NUCLEOTIDE SEQUENCE [LARGE SCALE GENOMIC DNA]</scope>
</reference>
<keyword evidence="2" id="KW-1185">Reference proteome</keyword>